<dbReference type="EMBL" id="JXKC01000001">
    <property type="protein sequence ID" value="PCS20644.1"/>
    <property type="molecule type" value="Genomic_DNA"/>
</dbReference>
<dbReference type="AlphaFoldDB" id="A0A2A5SXL0"/>
<name>A0A2A5SXL0_LACLC</name>
<accession>A0A2A5SXL0</accession>
<sequence>MISSKFSTYRSVSQDFSAKSTDKSVSNYLSCLYFTFIVWK</sequence>
<protein>
    <submittedName>
        <fullName evidence="1">Uncharacterized protein</fullName>
    </submittedName>
</protein>
<evidence type="ECO:0000313" key="1">
    <source>
        <dbReference type="EMBL" id="PCS20644.1"/>
    </source>
</evidence>
<proteinExistence type="predicted"/>
<evidence type="ECO:0000313" key="2">
    <source>
        <dbReference type="Proteomes" id="UP000218711"/>
    </source>
</evidence>
<organism evidence="1 2">
    <name type="scientific">Lactococcus cremoris subsp. tructae</name>
    <dbReference type="NCBI Taxonomy" id="542833"/>
    <lineage>
        <taxon>Bacteria</taxon>
        <taxon>Bacillati</taxon>
        <taxon>Bacillota</taxon>
        <taxon>Bacilli</taxon>
        <taxon>Lactobacillales</taxon>
        <taxon>Streptococcaceae</taxon>
        <taxon>Lactococcus</taxon>
    </lineage>
</organism>
<comment type="caution">
    <text evidence="1">The sequence shown here is derived from an EMBL/GenBank/DDBJ whole genome shotgun (WGS) entry which is preliminary data.</text>
</comment>
<gene>
    <name evidence="1" type="ORF">RU92_GL000292</name>
</gene>
<reference evidence="1 2" key="1">
    <citation type="submission" date="2014-12" db="EMBL/GenBank/DDBJ databases">
        <title>Draft genome sequences of 10 type strains of Lactococcus.</title>
        <authorList>
            <person name="Sun Z."/>
            <person name="Zhong Z."/>
            <person name="Liu W."/>
            <person name="Zhang W."/>
            <person name="Zhang H."/>
        </authorList>
    </citation>
    <scope>NUCLEOTIDE SEQUENCE [LARGE SCALE GENOMIC DNA]</scope>
    <source>
        <strain evidence="1 2">DSM 21502</strain>
    </source>
</reference>
<dbReference type="Proteomes" id="UP000218711">
    <property type="component" value="Unassembled WGS sequence"/>
</dbReference>